<evidence type="ECO:0000256" key="3">
    <source>
        <dbReference type="SAM" id="MobiDB-lite"/>
    </source>
</evidence>
<feature type="region of interest" description="Disordered" evidence="3">
    <location>
        <begin position="1"/>
        <end position="30"/>
    </location>
</feature>
<feature type="transmembrane region" description="Helical" evidence="4">
    <location>
        <begin position="1272"/>
        <end position="1295"/>
    </location>
</feature>
<feature type="compositionally biased region" description="Low complexity" evidence="3">
    <location>
        <begin position="69"/>
        <end position="82"/>
    </location>
</feature>
<keyword evidence="2" id="KW-0040">ANK repeat</keyword>
<feature type="compositionally biased region" description="Basic and acidic residues" evidence="3">
    <location>
        <begin position="1038"/>
        <end position="1107"/>
    </location>
</feature>
<organism evidence="5 6">
    <name type="scientific">Ceratodon purpureus</name>
    <name type="common">Fire moss</name>
    <name type="synonym">Dicranum purpureum</name>
    <dbReference type="NCBI Taxonomy" id="3225"/>
    <lineage>
        <taxon>Eukaryota</taxon>
        <taxon>Viridiplantae</taxon>
        <taxon>Streptophyta</taxon>
        <taxon>Embryophyta</taxon>
        <taxon>Bryophyta</taxon>
        <taxon>Bryophytina</taxon>
        <taxon>Bryopsida</taxon>
        <taxon>Dicranidae</taxon>
        <taxon>Pseudoditrichales</taxon>
        <taxon>Ditrichaceae</taxon>
        <taxon>Ceratodon</taxon>
    </lineage>
</organism>
<dbReference type="Gene3D" id="1.25.40.20">
    <property type="entry name" value="Ankyrin repeat-containing domain"/>
    <property type="match status" value="3"/>
</dbReference>
<feature type="region of interest" description="Disordered" evidence="3">
    <location>
        <begin position="44"/>
        <end position="90"/>
    </location>
</feature>
<evidence type="ECO:0000313" key="6">
    <source>
        <dbReference type="Proteomes" id="UP000822688"/>
    </source>
</evidence>
<feature type="region of interest" description="Disordered" evidence="3">
    <location>
        <begin position="1303"/>
        <end position="1351"/>
    </location>
</feature>
<dbReference type="InterPro" id="IPR002110">
    <property type="entry name" value="Ankyrin_rpt"/>
</dbReference>
<dbReference type="GO" id="GO:0005886">
    <property type="term" value="C:plasma membrane"/>
    <property type="evidence" value="ECO:0007669"/>
    <property type="project" value="TreeGrafter"/>
</dbReference>
<feature type="transmembrane region" description="Helical" evidence="4">
    <location>
        <begin position="1243"/>
        <end position="1266"/>
    </location>
</feature>
<keyword evidence="4" id="KW-0812">Transmembrane</keyword>
<name>A0A8T0J166_CERPU</name>
<keyword evidence="4" id="KW-0472">Membrane</keyword>
<keyword evidence="4" id="KW-1133">Transmembrane helix</keyword>
<sequence length="1351" mass="153815">MEVEDAVNSEPPFREGEPPSPPGPEVATAQAAVWKASEVVGVSEISPEIIEETDPGNGMLPSGGRAEPSVEGEAGDSAGEGSSMKDSGIGSNGEGIAVDWEAVNVLLRNEKAVKRFGQNLLLSQWSLKHRIEVCRMLQNSSNWWVMTPLSRHAYAKQSLALINKELKDIGEESSAPSLQDCTYTSRSGRSIYLDHGVVEAAVEKLVYQDWKQLTADLEAELERVREEDKTKKWYTTLFKSELGSTQPWDIFLAVENGQWDVKEMMEKVGGREHWASIRPQEYQGATPLHWAALHLEAAPCTFDRLFLFKKDGNYKLELEEEAVRACDNFGFNILHMAIFGSSWIRAYMYGERFELQYRDITDIDNGCLLVIKHLIRANMKAMTSDQGTKYDDERAEANQDGTYTSDFIIFKLLGDFYAIKNSFITPVHFLHLAIGIGHPHVMSMLIMTLSSKSDHFSSKARDVFNMRTDCGDSILHVAAWGMNPYFKEDHLERKRVMVTLLQNLHYYPTLLNSSNKAGQRPLHVAAFQGSWDCVNALIGCLYLKADVQNNNGLTPLDMAKELQDGNVERLLNKALGRKYLINEKFGFSRDKFNDDILGADEPVAKRIQELKPELCQWKLLHISQWSLRHRILTLQMLSENPSTFENMRRPYVQQCLNLVNSKGTKPINQNTEGIDGMEHIAKDLIKIMITGSPEKEKNLAFFAEYRDRSEYDDIMVKIFYAIEEDDGDEFSRLIMKVQKTAWLQIGYFEHPNLEEYKGATPLHWAALYGRRDMVISFRNMHFNELNEKKQETWIQKCIKARDEFGFTPLHLVVFSSPPRLQCTKYTKQEMEWDAVRTVELIDTLYEMSVIMGVPDIASSNSQSDFLVWKWRPDGFYLDDHLSNSNLYPMFLGVHFSHPPIVEKFLERSANLNFAKNIMSAGNSILHCARTWDGLIKHCSEDEWRKLETILFMHLENIPKVVNSRNFKRETPLHIAVRTKSLKWMEVLLQSEHVKFTLRDRDILTPGDLAANMLKESSEEAKDEIQNIMKLIDSFDPESVPRREKEQKQKAREEKKDRQKKSEEERKKEVEQKQKEREDMERREKEVEANRVKKEKEEEKKEKDEEGNRRKIEALQRDRQVYVDAANAILVGGALVASASFGAWLQPPLGFHPYYSPEFLDTTAPPSVGPVYESFVAIQQYWIIHLFWVFNSLSFFFSLATVMAGADAALPQPGFGSGSEWDANGALKNVTEALKSVKKAVKRAAWLLILAIIFVICTFATLGFTVLPPITKYRINLIVTLGVGGLVCISFLIVLVKKLVSKEKGSDLKENGSSPKETPAPTISLQEQIPAPTSSQEQISSPDEPCPSEQTC</sequence>
<dbReference type="PANTHER" id="PTHR24186:SF38">
    <property type="entry name" value="ANKYRIN REPEAT FAMILY PROTEIN"/>
    <property type="match status" value="1"/>
</dbReference>
<dbReference type="PANTHER" id="PTHR24186">
    <property type="entry name" value="PROTEIN PHOSPHATASE 1 REGULATORY SUBUNIT"/>
    <property type="match status" value="1"/>
</dbReference>
<dbReference type="SMART" id="SM00248">
    <property type="entry name" value="ANK"/>
    <property type="match status" value="6"/>
</dbReference>
<gene>
    <name evidence="5" type="ORF">KC19_2G241700</name>
</gene>
<dbReference type="InterPro" id="IPR036770">
    <property type="entry name" value="Ankyrin_rpt-contain_sf"/>
</dbReference>
<evidence type="ECO:0008006" key="7">
    <source>
        <dbReference type="Google" id="ProtNLM"/>
    </source>
</evidence>
<dbReference type="SUPFAM" id="SSF48403">
    <property type="entry name" value="Ankyrin repeat"/>
    <property type="match status" value="2"/>
</dbReference>
<reference evidence="5" key="1">
    <citation type="submission" date="2020-06" db="EMBL/GenBank/DDBJ databases">
        <title>WGS assembly of Ceratodon purpureus strain R40.</title>
        <authorList>
            <person name="Carey S.B."/>
            <person name="Jenkins J."/>
            <person name="Shu S."/>
            <person name="Lovell J.T."/>
            <person name="Sreedasyam A."/>
            <person name="Maumus F."/>
            <person name="Tiley G.P."/>
            <person name="Fernandez-Pozo N."/>
            <person name="Barry K."/>
            <person name="Chen C."/>
            <person name="Wang M."/>
            <person name="Lipzen A."/>
            <person name="Daum C."/>
            <person name="Saski C.A."/>
            <person name="Payton A.C."/>
            <person name="Mcbreen J.C."/>
            <person name="Conrad R.E."/>
            <person name="Kollar L.M."/>
            <person name="Olsson S."/>
            <person name="Huttunen S."/>
            <person name="Landis J.B."/>
            <person name="Wickett N.J."/>
            <person name="Johnson M.G."/>
            <person name="Rensing S.A."/>
            <person name="Grimwood J."/>
            <person name="Schmutz J."/>
            <person name="Mcdaniel S.F."/>
        </authorList>
    </citation>
    <scope>NUCLEOTIDE SEQUENCE</scope>
    <source>
        <strain evidence="5">R40</strain>
    </source>
</reference>
<keyword evidence="6" id="KW-1185">Reference proteome</keyword>
<evidence type="ECO:0000313" key="5">
    <source>
        <dbReference type="EMBL" id="KAG0588423.1"/>
    </source>
</evidence>
<proteinExistence type="predicted"/>
<dbReference type="EMBL" id="CM026422">
    <property type="protein sequence ID" value="KAG0588423.1"/>
    <property type="molecule type" value="Genomic_DNA"/>
</dbReference>
<feature type="compositionally biased region" description="Polar residues" evidence="3">
    <location>
        <begin position="1310"/>
        <end position="1340"/>
    </location>
</feature>
<protein>
    <recommendedName>
        <fullName evidence="7">PGG domain-containing protein</fullName>
    </recommendedName>
</protein>
<keyword evidence="1" id="KW-0677">Repeat</keyword>
<feature type="transmembrane region" description="Helical" evidence="4">
    <location>
        <begin position="1181"/>
        <end position="1205"/>
    </location>
</feature>
<evidence type="ECO:0000256" key="4">
    <source>
        <dbReference type="SAM" id="Phobius"/>
    </source>
</evidence>
<dbReference type="Proteomes" id="UP000822688">
    <property type="component" value="Chromosome 2"/>
</dbReference>
<comment type="caution">
    <text evidence="5">The sequence shown here is derived from an EMBL/GenBank/DDBJ whole genome shotgun (WGS) entry which is preliminary data.</text>
</comment>
<feature type="region of interest" description="Disordered" evidence="3">
    <location>
        <begin position="1031"/>
        <end position="1107"/>
    </location>
</feature>
<accession>A0A8T0J166</accession>
<evidence type="ECO:0000256" key="1">
    <source>
        <dbReference type="ARBA" id="ARBA00022737"/>
    </source>
</evidence>
<evidence type="ECO:0000256" key="2">
    <source>
        <dbReference type="ARBA" id="ARBA00023043"/>
    </source>
</evidence>